<dbReference type="HOGENOM" id="CLU_111119_1_0_10"/>
<feature type="signal peptide" evidence="2">
    <location>
        <begin position="1"/>
        <end position="20"/>
    </location>
</feature>
<dbReference type="SUPFAM" id="SSF56925">
    <property type="entry name" value="OMPA-like"/>
    <property type="match status" value="1"/>
</dbReference>
<feature type="chain" id="PRO_5003303788" description="Outer membrane protein beta-barrel domain-containing protein" evidence="2">
    <location>
        <begin position="21"/>
        <end position="161"/>
    </location>
</feature>
<dbReference type="OrthoDB" id="1163183at2"/>
<keyword evidence="5" id="KW-1185">Reference proteome</keyword>
<name>F3ZR75_9BACE</name>
<evidence type="ECO:0000313" key="5">
    <source>
        <dbReference type="Proteomes" id="UP000018439"/>
    </source>
</evidence>
<keyword evidence="1 2" id="KW-0732">Signal</keyword>
<feature type="domain" description="Outer membrane protein beta-barrel" evidence="3">
    <location>
        <begin position="24"/>
        <end position="161"/>
    </location>
</feature>
<proteinExistence type="predicted"/>
<dbReference type="Proteomes" id="UP000018439">
    <property type="component" value="Chromosome"/>
</dbReference>
<dbReference type="eggNOG" id="COG3637">
    <property type="taxonomic scope" value="Bacteria"/>
</dbReference>
<dbReference type="InterPro" id="IPR011250">
    <property type="entry name" value="OMP/PagP_B-barrel"/>
</dbReference>
<protein>
    <recommendedName>
        <fullName evidence="3">Outer membrane protein beta-barrel domain-containing protein</fullName>
    </recommendedName>
</protein>
<dbReference type="Gene3D" id="2.40.160.20">
    <property type="match status" value="1"/>
</dbReference>
<dbReference type="Pfam" id="PF13505">
    <property type="entry name" value="OMP_b-brl"/>
    <property type="match status" value="1"/>
</dbReference>
<dbReference type="EMBL" id="CM001167">
    <property type="protein sequence ID" value="EGJ70668.1"/>
    <property type="molecule type" value="Genomic_DNA"/>
</dbReference>
<sequence length="161" mass="17940">MKKLMVLVCVLMLGIGTSFAQKGAKSLGVNVGYGTEIENVGIGAKFQYNILDDIRLEPSLNFYMKKDGLSMWDLNLNAHYLFHLTSKFNVYPLAGITYTSWKQDLKIEGVGSETSNKFGANVGLGAEYFLSNNFVVNLDIKYQAIKDFDQAVFTFGAAYKF</sequence>
<evidence type="ECO:0000256" key="1">
    <source>
        <dbReference type="ARBA" id="ARBA00022729"/>
    </source>
</evidence>
<gene>
    <name evidence="4" type="ORF">Bcop_0450</name>
</gene>
<dbReference type="AlphaFoldDB" id="F3ZR75"/>
<reference evidence="4 5" key="1">
    <citation type="journal article" date="2011" name="Stand. Genomic Sci.">
        <title>Non-contiguous finished genome sequence of Bacteroides coprosuis type strain (PC139).</title>
        <authorList>
            <person name="Land M."/>
            <person name="Held B."/>
            <person name="Gronow S."/>
            <person name="Abt B."/>
            <person name="Lucas S."/>
            <person name="Del Rio T.G."/>
            <person name="Nolan M."/>
            <person name="Tice H."/>
            <person name="Cheng J.F."/>
            <person name="Pitluck S."/>
            <person name="Liolios K."/>
            <person name="Pagani I."/>
            <person name="Ivanova N."/>
            <person name="Mavromatis K."/>
            <person name="Mikhailova N."/>
            <person name="Pati A."/>
            <person name="Tapia R."/>
            <person name="Han C."/>
            <person name="Goodwin L."/>
            <person name="Chen A."/>
            <person name="Palaniappan K."/>
            <person name="Hauser L."/>
            <person name="Brambilla E.M."/>
            <person name="Rohde M."/>
            <person name="Goker M."/>
            <person name="Detter J.C."/>
            <person name="Woyke T."/>
            <person name="Bristow J."/>
            <person name="Eisen J.A."/>
            <person name="Markowitz V."/>
            <person name="Hugenholtz P."/>
            <person name="Kyrpides N.C."/>
            <person name="Klenk H.P."/>
            <person name="Lapidus A."/>
        </authorList>
    </citation>
    <scope>NUCLEOTIDE SEQUENCE [LARGE SCALE GENOMIC DNA]</scope>
    <source>
        <strain evidence="4 5">DSM 18011</strain>
    </source>
</reference>
<dbReference type="InterPro" id="IPR027385">
    <property type="entry name" value="Beta-barrel_OMP"/>
</dbReference>
<organism evidence="4 5">
    <name type="scientific">Bacteroides coprosuis DSM 18011</name>
    <dbReference type="NCBI Taxonomy" id="679937"/>
    <lineage>
        <taxon>Bacteria</taxon>
        <taxon>Pseudomonadati</taxon>
        <taxon>Bacteroidota</taxon>
        <taxon>Bacteroidia</taxon>
        <taxon>Bacteroidales</taxon>
        <taxon>Bacteroidaceae</taxon>
        <taxon>Bacteroides</taxon>
    </lineage>
</organism>
<evidence type="ECO:0000313" key="4">
    <source>
        <dbReference type="EMBL" id="EGJ70668.1"/>
    </source>
</evidence>
<evidence type="ECO:0000256" key="2">
    <source>
        <dbReference type="SAM" id="SignalP"/>
    </source>
</evidence>
<dbReference type="STRING" id="679937.Bcop_0450"/>
<evidence type="ECO:0000259" key="3">
    <source>
        <dbReference type="Pfam" id="PF13505"/>
    </source>
</evidence>
<accession>F3ZR75</accession>